<feature type="compositionally biased region" description="Low complexity" evidence="1">
    <location>
        <begin position="357"/>
        <end position="373"/>
    </location>
</feature>
<dbReference type="NCBIfam" id="NF033395">
    <property type="entry name" value="fibronec_SfbI"/>
    <property type="match status" value="1"/>
</dbReference>
<dbReference type="SMR" id="Q711B0"/>
<organism evidence="5">
    <name type="scientific">Streptococcus pyogenes</name>
    <dbReference type="NCBI Taxonomy" id="1314"/>
    <lineage>
        <taxon>Bacteria</taxon>
        <taxon>Bacillati</taxon>
        <taxon>Bacillota</taxon>
        <taxon>Bacilli</taxon>
        <taxon>Lactobacillales</taxon>
        <taxon>Streptococcaceae</taxon>
        <taxon>Streptococcus</taxon>
    </lineage>
</organism>
<keyword evidence="2" id="KW-0472">Membrane</keyword>
<dbReference type="PDB" id="3ZRZ">
    <property type="method" value="X-ray"/>
    <property type="resolution" value="1.70 A"/>
    <property type="chains" value="C/D=628-645"/>
</dbReference>
<dbReference type="InterPro" id="IPR023849">
    <property type="entry name" value="TQXA_dom"/>
</dbReference>
<name>Q711B0_STRPY</name>
<evidence type="ECO:0000259" key="3">
    <source>
        <dbReference type="Pfam" id="PF08341"/>
    </source>
</evidence>
<protein>
    <submittedName>
        <fullName evidence="5">Fibronectin-binding protein I</fullName>
    </submittedName>
</protein>
<dbReference type="Gene3D" id="2.30.30.670">
    <property type="entry name" value="Thioester domain"/>
    <property type="match status" value="1"/>
</dbReference>
<feature type="region of interest" description="Disordered" evidence="1">
    <location>
        <begin position="589"/>
        <end position="613"/>
    </location>
</feature>
<feature type="transmembrane region" description="Helical" evidence="2">
    <location>
        <begin position="682"/>
        <end position="700"/>
    </location>
</feature>
<reference evidence="5" key="2">
    <citation type="journal article" date="2003" name="J. Clin. Microbiol.">
        <title>Evolution of sfbI encoding streptococcal fibronectin-binding protein I: horizontal genetic transfer and gene mosaic structure.</title>
        <authorList>
            <person name="Towers R.J."/>
            <person name="Fagan P.K."/>
            <person name="Talay S.R."/>
            <person name="Currie B.J."/>
            <person name="Sriprakash K.S."/>
            <person name="Walker M.J."/>
            <person name="Chhatwal G.S."/>
        </authorList>
    </citation>
    <scope>NUCLEOTIDE SEQUENCE</scope>
    <source>
        <strain evidence="4">NS226</strain>
        <strain evidence="5">NS415</strain>
    </source>
</reference>
<reference evidence="5" key="1">
    <citation type="thesis" date="2002" institute="Department of Biological Sciences" country="University of Wollongong, Wollongong, Australia">
        <authorList>
            <person name="Towers R.J."/>
        </authorList>
    </citation>
    <scope>NUCLEOTIDE SEQUENCE</scope>
    <source>
        <strain evidence="4">NS226</strain>
        <strain evidence="5">NS415</strain>
    </source>
</reference>
<reference evidence="6" key="3">
    <citation type="journal article" date="2011" name="J. Biol. Chem.">
        <title>Structural and functional analysis of the tandem beta-zipper interaction of a Streptococcal protein with human fibronectin.</title>
        <authorList>
            <person name="Norris N.C."/>
            <person name="Bingham R.J."/>
            <person name="Harris G."/>
            <person name="Speakman A."/>
            <person name="Jones R.P.O."/>
            <person name="Leech A."/>
            <person name="Turkenburg J.P."/>
            <person name="Potts J.R."/>
        </authorList>
    </citation>
    <scope>X-RAY CRYSTALLOGRAPHY (1.70 ANGSTROMS) OF 628-645</scope>
</reference>
<dbReference type="InterPro" id="IPR013552">
    <property type="entry name" value="Thioester_dom"/>
</dbReference>
<evidence type="ECO:0007829" key="6">
    <source>
        <dbReference type="PDB" id="3ZRZ"/>
    </source>
</evidence>
<proteinExistence type="evidence at protein level"/>
<dbReference type="AlphaFoldDB" id="Q711B0"/>
<gene>
    <name evidence="5" type="primary">sfbI</name>
</gene>
<dbReference type="NCBIfam" id="TIGR03934">
    <property type="entry name" value="TQXA_dom"/>
    <property type="match status" value="1"/>
</dbReference>
<evidence type="ECO:0000313" key="4">
    <source>
        <dbReference type="EMBL" id="CAC87692.1"/>
    </source>
</evidence>
<feature type="domain" description="Thioester" evidence="3">
    <location>
        <begin position="95"/>
        <end position="200"/>
    </location>
</feature>
<evidence type="ECO:0000256" key="2">
    <source>
        <dbReference type="SAM" id="Phobius"/>
    </source>
</evidence>
<feature type="compositionally biased region" description="Low complexity" evidence="1">
    <location>
        <begin position="403"/>
        <end position="413"/>
    </location>
</feature>
<feature type="compositionally biased region" description="Polar residues" evidence="1">
    <location>
        <begin position="505"/>
        <end position="526"/>
    </location>
</feature>
<feature type="compositionally biased region" description="Basic and acidic residues" evidence="1">
    <location>
        <begin position="260"/>
        <end position="276"/>
    </location>
</feature>
<feature type="region of interest" description="Disordered" evidence="1">
    <location>
        <begin position="254"/>
        <end position="432"/>
    </location>
</feature>
<dbReference type="NCBIfam" id="NF012162">
    <property type="entry name" value="surf_Nterm_1"/>
    <property type="match status" value="1"/>
</dbReference>
<dbReference type="EMBL" id="AJ347841">
    <property type="protein sequence ID" value="CAC87693.1"/>
    <property type="molecule type" value="Genomic_DNA"/>
</dbReference>
<feature type="region of interest" description="Disordered" evidence="1">
    <location>
        <begin position="466"/>
        <end position="576"/>
    </location>
</feature>
<feature type="compositionally biased region" description="Polar residues" evidence="1">
    <location>
        <begin position="542"/>
        <end position="564"/>
    </location>
</feature>
<keyword evidence="2" id="KW-1133">Transmembrane helix</keyword>
<dbReference type="InterPro" id="IPR004237">
    <property type="entry name" value="Fibron_repeat-bd"/>
</dbReference>
<feature type="compositionally biased region" description="Low complexity" evidence="1">
    <location>
        <begin position="309"/>
        <end position="325"/>
    </location>
</feature>
<accession>Q711B0</accession>
<keyword evidence="6" id="KW-0002">3D-structure</keyword>
<dbReference type="Gene3D" id="1.10.150.480">
    <property type="match status" value="1"/>
</dbReference>
<dbReference type="Pfam" id="PF02986">
    <property type="entry name" value="Fn_bind"/>
    <property type="match status" value="5"/>
</dbReference>
<dbReference type="Pfam" id="PF08341">
    <property type="entry name" value="TED"/>
    <property type="match status" value="1"/>
</dbReference>
<dbReference type="EMBL" id="AJ347840">
    <property type="protein sequence ID" value="CAC87692.1"/>
    <property type="molecule type" value="Genomic_DNA"/>
</dbReference>
<keyword evidence="2" id="KW-0812">Transmembrane</keyword>
<feature type="compositionally biased region" description="Polar residues" evidence="1">
    <location>
        <begin position="589"/>
        <end position="600"/>
    </location>
</feature>
<dbReference type="PDBsum" id="3ZRZ"/>
<evidence type="ECO:0000256" key="1">
    <source>
        <dbReference type="SAM" id="MobiDB-lite"/>
    </source>
</evidence>
<evidence type="ECO:0000313" key="5">
    <source>
        <dbReference type="EMBL" id="CAC87693.1"/>
    </source>
</evidence>
<sequence length="706" mass="77907">MNNKIFLNKEAGFLAHTKRKRRFAVTLVGVFFMLLACAGAIGFGQVAYAADERTVPNHSSTNPEFPWYGYDSYRGIFARYHNLKVNLKGSKEYQAYCFNLTKYFPRPTYSTTNNFYKKIDGSGSAFKSYAANPRVLDENLDKLEKNILNVIYNGYKSNANGFMNGIEDLNAILVTQNAIWYYSDSAPLNDVNKMWEREVRNGEISESQVTLMREALKKLIDPNLEATAVNKIPSGYRLNIFKSENEDYQNLLSAEYVPDDPPKPGDTSEHNPKTPELDGSPIPEDPKHPDDNLEPTLPPVMLDGEEVPEVPSESLEPALPSLMPELDGEEVPEVPSESLEPAFPPLMPELDGEEVPEVPSESLEPALPSLMPELDGEEVPEVPSESLEPAFPPLMPELDGQEVPEVPSESLEPALPPLMPELDGQEVPEKPSVDLPIEVPRYEFNNKDQSPLAGESGETEYITEVYGNQQNPVDIDKKLPNETGFSGNMVETEDTKEPEVLMGGQSESVEFTKDTQTGMSGQTTPQVEIEDTKEPGVLMGGQSESVEFTKDTQTGMSGQTTPQVETEDTKEPGVLMGGQSESVEFTKDTQTGMSGQTAPQVETEDTKEPGVLMGGQSESVEFTKDTQTGMSGFSETVTIVEDTRPKLVFHFDNNEPKVEENREKPTKNIAPILPATGDIGNVLAFLGILILSVLPIFSLLKKQTKQ</sequence>